<dbReference type="CDD" id="cd16329">
    <property type="entry name" value="LolA_like"/>
    <property type="match status" value="1"/>
</dbReference>
<evidence type="ECO:0000313" key="3">
    <source>
        <dbReference type="EMBL" id="MBN7796653.1"/>
    </source>
</evidence>
<feature type="signal peptide" evidence="1">
    <location>
        <begin position="1"/>
        <end position="20"/>
    </location>
</feature>
<keyword evidence="3" id="KW-0449">Lipoprotein</keyword>
<dbReference type="Proteomes" id="UP000664303">
    <property type="component" value="Unassembled WGS sequence"/>
</dbReference>
<dbReference type="InterPro" id="IPR052944">
    <property type="entry name" value="Sporulation_related"/>
</dbReference>
<name>A0A939IM46_9GAMM</name>
<gene>
    <name evidence="3" type="ORF">JYP50_08630</name>
</gene>
<dbReference type="RefSeq" id="WP_206560090.1">
    <property type="nucleotide sequence ID" value="NZ_JAFKCZ010000005.1"/>
</dbReference>
<keyword evidence="1" id="KW-0732">Signal</keyword>
<dbReference type="PANTHER" id="PTHR37507">
    <property type="entry name" value="SPORULATION PROTEIN YDCC"/>
    <property type="match status" value="1"/>
</dbReference>
<dbReference type="PROSITE" id="PS51257">
    <property type="entry name" value="PROKAR_LIPOPROTEIN"/>
    <property type="match status" value="1"/>
</dbReference>
<keyword evidence="4" id="KW-1185">Reference proteome</keyword>
<proteinExistence type="predicted"/>
<accession>A0A939IM46</accession>
<dbReference type="Pfam" id="PF17131">
    <property type="entry name" value="LolA_like"/>
    <property type="match status" value="1"/>
</dbReference>
<dbReference type="InterPro" id="IPR033399">
    <property type="entry name" value="TP_0789-like"/>
</dbReference>
<feature type="domain" description="Uncharacterized protein TP-0789" evidence="2">
    <location>
        <begin position="65"/>
        <end position="245"/>
    </location>
</feature>
<dbReference type="Gene3D" id="2.50.20.10">
    <property type="entry name" value="Lipoprotein localisation LolA/LolB/LppX"/>
    <property type="match status" value="1"/>
</dbReference>
<dbReference type="AlphaFoldDB" id="A0A939IM46"/>
<evidence type="ECO:0000313" key="4">
    <source>
        <dbReference type="Proteomes" id="UP000664303"/>
    </source>
</evidence>
<evidence type="ECO:0000256" key="1">
    <source>
        <dbReference type="SAM" id="SignalP"/>
    </source>
</evidence>
<protein>
    <submittedName>
        <fullName evidence="3">Outer membrane lipoprotein-sorting protein</fullName>
    </submittedName>
</protein>
<dbReference type="PANTHER" id="PTHR37507:SF2">
    <property type="entry name" value="SPORULATION PROTEIN YDCC"/>
    <property type="match status" value="1"/>
</dbReference>
<comment type="caution">
    <text evidence="3">The sequence shown here is derived from an EMBL/GenBank/DDBJ whole genome shotgun (WGS) entry which is preliminary data.</text>
</comment>
<sequence>MALRLFVLIPLLLACAAARAAPAAEDIIRRAIDHYRGQTSYTEMTMTIHREDWERSMSMRAWTEGDERTLVRVTAPRKDAGNGTLSVDGNMWTYSPRINRVIKIPSSMMNQNWMGSDFSNKDISKDADIVDQYDHTLLDTREEGGHTVYVIQSVPHEEAAVVWGREVLTVRDDWVLLEQQFRDQDDVLVKTLRALEIAEMSGRTVATVMRMASEETPGEWTELRTGSIEFGVEIQSGLFTLSNLRNPRQ</sequence>
<organism evidence="3 4">
    <name type="scientific">Parahaliea mediterranea</name>
    <dbReference type="NCBI Taxonomy" id="651086"/>
    <lineage>
        <taxon>Bacteria</taxon>
        <taxon>Pseudomonadati</taxon>
        <taxon>Pseudomonadota</taxon>
        <taxon>Gammaproteobacteria</taxon>
        <taxon>Cellvibrionales</taxon>
        <taxon>Halieaceae</taxon>
        <taxon>Parahaliea</taxon>
    </lineage>
</organism>
<reference evidence="3" key="1">
    <citation type="submission" date="2021-02" db="EMBL/GenBank/DDBJ databases">
        <title>PHA producing bacteria isolated from coastal sediment in Guangdong, Shenzhen.</title>
        <authorList>
            <person name="Zheng W."/>
            <person name="Yu S."/>
            <person name="Huang Y."/>
        </authorList>
    </citation>
    <scope>NUCLEOTIDE SEQUENCE</scope>
    <source>
        <strain evidence="3">TN14-10</strain>
    </source>
</reference>
<evidence type="ECO:0000259" key="2">
    <source>
        <dbReference type="Pfam" id="PF17131"/>
    </source>
</evidence>
<dbReference type="EMBL" id="JAFKCZ010000005">
    <property type="protein sequence ID" value="MBN7796653.1"/>
    <property type="molecule type" value="Genomic_DNA"/>
</dbReference>
<feature type="chain" id="PRO_5036884623" evidence="1">
    <location>
        <begin position="21"/>
        <end position="249"/>
    </location>
</feature>